<dbReference type="Proteomes" id="UP000006727">
    <property type="component" value="Chromosome 8"/>
</dbReference>
<dbReference type="Gramene" id="Pp3c8_24970V3.2">
    <property type="protein sequence ID" value="PAC:32964206.CDS.1"/>
    <property type="gene ID" value="Pp3c8_24970"/>
</dbReference>
<reference evidence="1 2" key="1">
    <citation type="journal article" date="2008" name="Science">
        <title>The Physcomitrella genome reveals evolutionary insights into the conquest of land by plants.</title>
        <authorList>
            <person name="Rensing S."/>
            <person name="Lang D."/>
            <person name="Zimmer A."/>
            <person name="Terry A."/>
            <person name="Salamov A."/>
            <person name="Shapiro H."/>
            <person name="Nishiyama T."/>
            <person name="Perroud P.-F."/>
            <person name="Lindquist E."/>
            <person name="Kamisugi Y."/>
            <person name="Tanahashi T."/>
            <person name="Sakakibara K."/>
            <person name="Fujita T."/>
            <person name="Oishi K."/>
            <person name="Shin-I T."/>
            <person name="Kuroki Y."/>
            <person name="Toyoda A."/>
            <person name="Suzuki Y."/>
            <person name="Hashimoto A."/>
            <person name="Yamaguchi K."/>
            <person name="Sugano A."/>
            <person name="Kohara Y."/>
            <person name="Fujiyama A."/>
            <person name="Anterola A."/>
            <person name="Aoki S."/>
            <person name="Ashton N."/>
            <person name="Barbazuk W.B."/>
            <person name="Barker E."/>
            <person name="Bennetzen J."/>
            <person name="Bezanilla M."/>
            <person name="Blankenship R."/>
            <person name="Cho S.H."/>
            <person name="Dutcher S."/>
            <person name="Estelle M."/>
            <person name="Fawcett J.A."/>
            <person name="Gundlach H."/>
            <person name="Hanada K."/>
            <person name="Heyl A."/>
            <person name="Hicks K.A."/>
            <person name="Hugh J."/>
            <person name="Lohr M."/>
            <person name="Mayer K."/>
            <person name="Melkozernov A."/>
            <person name="Murata T."/>
            <person name="Nelson D."/>
            <person name="Pils B."/>
            <person name="Prigge M."/>
            <person name="Reiss B."/>
            <person name="Renner T."/>
            <person name="Rombauts S."/>
            <person name="Rushton P."/>
            <person name="Sanderfoot A."/>
            <person name="Schween G."/>
            <person name="Shiu S.-H."/>
            <person name="Stueber K."/>
            <person name="Theodoulou F.L."/>
            <person name="Tu H."/>
            <person name="Van de Peer Y."/>
            <person name="Verrier P.J."/>
            <person name="Waters E."/>
            <person name="Wood A."/>
            <person name="Yang L."/>
            <person name="Cove D."/>
            <person name="Cuming A."/>
            <person name="Hasebe M."/>
            <person name="Lucas S."/>
            <person name="Mishler D.B."/>
            <person name="Reski R."/>
            <person name="Grigoriev I."/>
            <person name="Quatrano R.S."/>
            <person name="Boore J.L."/>
        </authorList>
    </citation>
    <scope>NUCLEOTIDE SEQUENCE [LARGE SCALE GENOMIC DNA]</scope>
    <source>
        <strain evidence="1 2">cv. Gransden 2004</strain>
    </source>
</reference>
<dbReference type="AlphaFoldDB" id="A0A7I3ZM27"/>
<proteinExistence type="predicted"/>
<reference evidence="1" key="3">
    <citation type="submission" date="2020-12" db="UniProtKB">
        <authorList>
            <consortium name="EnsemblPlants"/>
        </authorList>
    </citation>
    <scope>IDENTIFICATION</scope>
</reference>
<evidence type="ECO:0000313" key="1">
    <source>
        <dbReference type="EnsemblPlants" id="PAC:32964206.CDS.1"/>
    </source>
</evidence>
<evidence type="ECO:0000313" key="2">
    <source>
        <dbReference type="Proteomes" id="UP000006727"/>
    </source>
</evidence>
<dbReference type="EMBL" id="ABEU02000008">
    <property type="status" value="NOT_ANNOTATED_CDS"/>
    <property type="molecule type" value="Genomic_DNA"/>
</dbReference>
<name>A0A7I3ZM27_PHYPA</name>
<protein>
    <submittedName>
        <fullName evidence="1">Uncharacterized protein</fullName>
    </submittedName>
</protein>
<reference evidence="1 2" key="2">
    <citation type="journal article" date="2018" name="Plant J.">
        <title>The Physcomitrella patens chromosome-scale assembly reveals moss genome structure and evolution.</title>
        <authorList>
            <person name="Lang D."/>
            <person name="Ullrich K.K."/>
            <person name="Murat F."/>
            <person name="Fuchs J."/>
            <person name="Jenkins J."/>
            <person name="Haas F.B."/>
            <person name="Piednoel M."/>
            <person name="Gundlach H."/>
            <person name="Van Bel M."/>
            <person name="Meyberg R."/>
            <person name="Vives C."/>
            <person name="Morata J."/>
            <person name="Symeonidi A."/>
            <person name="Hiss M."/>
            <person name="Muchero W."/>
            <person name="Kamisugi Y."/>
            <person name="Saleh O."/>
            <person name="Blanc G."/>
            <person name="Decker E.L."/>
            <person name="van Gessel N."/>
            <person name="Grimwood J."/>
            <person name="Hayes R.D."/>
            <person name="Graham S.W."/>
            <person name="Gunter L.E."/>
            <person name="McDaniel S.F."/>
            <person name="Hoernstein S.N.W."/>
            <person name="Larsson A."/>
            <person name="Li F.W."/>
            <person name="Perroud P.F."/>
            <person name="Phillips J."/>
            <person name="Ranjan P."/>
            <person name="Rokshar D.S."/>
            <person name="Rothfels C.J."/>
            <person name="Schneider L."/>
            <person name="Shu S."/>
            <person name="Stevenson D.W."/>
            <person name="Thummler F."/>
            <person name="Tillich M."/>
            <person name="Villarreal Aguilar J.C."/>
            <person name="Widiez T."/>
            <person name="Wong G.K."/>
            <person name="Wymore A."/>
            <person name="Zhang Y."/>
            <person name="Zimmer A.D."/>
            <person name="Quatrano R.S."/>
            <person name="Mayer K.F.X."/>
            <person name="Goodstein D."/>
            <person name="Casacuberta J.M."/>
            <person name="Vandepoele K."/>
            <person name="Reski R."/>
            <person name="Cuming A.C."/>
            <person name="Tuskan G.A."/>
            <person name="Maumus F."/>
            <person name="Salse J."/>
            <person name="Schmutz J."/>
            <person name="Rensing S.A."/>
        </authorList>
    </citation>
    <scope>NUCLEOTIDE SEQUENCE [LARGE SCALE GENOMIC DNA]</scope>
    <source>
        <strain evidence="1 2">cv. Gransden 2004</strain>
    </source>
</reference>
<accession>A0A7I3ZM27</accession>
<organism evidence="1 2">
    <name type="scientific">Physcomitrium patens</name>
    <name type="common">Spreading-leaved earth moss</name>
    <name type="synonym">Physcomitrella patens</name>
    <dbReference type="NCBI Taxonomy" id="3218"/>
    <lineage>
        <taxon>Eukaryota</taxon>
        <taxon>Viridiplantae</taxon>
        <taxon>Streptophyta</taxon>
        <taxon>Embryophyta</taxon>
        <taxon>Bryophyta</taxon>
        <taxon>Bryophytina</taxon>
        <taxon>Bryopsida</taxon>
        <taxon>Funariidae</taxon>
        <taxon>Funariales</taxon>
        <taxon>Funariaceae</taxon>
        <taxon>Physcomitrium</taxon>
    </lineage>
</organism>
<sequence>MLLRANGGVSVLDWDGLCENTRGVFLVHVVFPSFAAFFCEPLGLNECSEAGIRKEMALRNSRGLKNQV</sequence>
<keyword evidence="2" id="KW-1185">Reference proteome</keyword>
<dbReference type="EnsemblPlants" id="Pp3c8_24970V3.2">
    <property type="protein sequence ID" value="PAC:32964206.CDS.1"/>
    <property type="gene ID" value="Pp3c8_24970"/>
</dbReference>